<protein>
    <submittedName>
        <fullName evidence="1">Uncharacterized protein</fullName>
    </submittedName>
</protein>
<sequence length="110" mass="13118">MALAYLLDAEFAPKQLFKINDNEIEEILDIPSKIQYPQEVIQTGNREKHTNYIYANDTELYRLNIVTFSLNDVELAKCYISYGKYIGCNYFKIIYYPRNKIIQFFKELRV</sequence>
<evidence type="ECO:0000313" key="1">
    <source>
        <dbReference type="EMBL" id="QHT04879.1"/>
    </source>
</evidence>
<dbReference type="EMBL" id="MN739440">
    <property type="protein sequence ID" value="QHT04879.1"/>
    <property type="molecule type" value="Genomic_DNA"/>
</dbReference>
<reference evidence="1" key="1">
    <citation type="journal article" date="2020" name="Nature">
        <title>Giant virus diversity and host interactions through global metagenomics.</title>
        <authorList>
            <person name="Schulz F."/>
            <person name="Roux S."/>
            <person name="Paez-Espino D."/>
            <person name="Jungbluth S."/>
            <person name="Walsh D.A."/>
            <person name="Denef V.J."/>
            <person name="McMahon K.D."/>
            <person name="Konstantinidis K.T."/>
            <person name="Eloe-Fadrosh E.A."/>
            <person name="Kyrpides N.C."/>
            <person name="Woyke T."/>
        </authorList>
    </citation>
    <scope>NUCLEOTIDE SEQUENCE</scope>
    <source>
        <strain evidence="1">GVMAG-M-3300021343-4</strain>
    </source>
</reference>
<organism evidence="1">
    <name type="scientific">viral metagenome</name>
    <dbReference type="NCBI Taxonomy" id="1070528"/>
    <lineage>
        <taxon>unclassified sequences</taxon>
        <taxon>metagenomes</taxon>
        <taxon>organismal metagenomes</taxon>
    </lineage>
</organism>
<dbReference type="AlphaFoldDB" id="A0A6C0CMG1"/>
<proteinExistence type="predicted"/>
<name>A0A6C0CMG1_9ZZZZ</name>
<accession>A0A6C0CMG1</accession>